<dbReference type="GO" id="GO:0005737">
    <property type="term" value="C:cytoplasm"/>
    <property type="evidence" value="ECO:0007669"/>
    <property type="project" value="UniProtKB-SubCell"/>
</dbReference>
<dbReference type="InterPro" id="IPR010994">
    <property type="entry name" value="RuvA_2-like"/>
</dbReference>
<keyword evidence="2 6" id="KW-0227">DNA damage</keyword>
<evidence type="ECO:0000313" key="9">
    <source>
        <dbReference type="EMBL" id="VEN74995.1"/>
    </source>
</evidence>
<dbReference type="AlphaFoldDB" id="A0A484HKQ0"/>
<dbReference type="SUPFAM" id="SSF47781">
    <property type="entry name" value="RuvA domain 2-like"/>
    <property type="match status" value="1"/>
</dbReference>
<dbReference type="Pfam" id="PF01330">
    <property type="entry name" value="RuvA_N"/>
    <property type="match status" value="1"/>
</dbReference>
<dbReference type="InterPro" id="IPR012340">
    <property type="entry name" value="NA-bd_OB-fold"/>
</dbReference>
<keyword evidence="9" id="KW-0547">Nucleotide-binding</keyword>
<dbReference type="GO" id="GO:0048476">
    <property type="term" value="C:Holliday junction resolvase complex"/>
    <property type="evidence" value="ECO:0007669"/>
    <property type="project" value="UniProtKB-UniRule"/>
</dbReference>
<gene>
    <name evidence="6 9" type="primary">ruvA</name>
    <name evidence="9" type="ORF">EPICR_50276</name>
</gene>
<dbReference type="GO" id="GO:0006281">
    <property type="term" value="P:DNA repair"/>
    <property type="evidence" value="ECO:0007669"/>
    <property type="project" value="UniProtKB-UniRule"/>
</dbReference>
<evidence type="ECO:0000256" key="7">
    <source>
        <dbReference type="SAM" id="MobiDB-lite"/>
    </source>
</evidence>
<keyword evidence="4 6" id="KW-0233">DNA recombination</keyword>
<reference evidence="9" key="1">
    <citation type="submission" date="2019-01" db="EMBL/GenBank/DDBJ databases">
        <authorList>
            <consortium name="Genoscope - CEA"/>
            <person name="William W."/>
        </authorList>
    </citation>
    <scope>NUCLEOTIDE SEQUENCE</scope>
    <source>
        <strain evidence="9">CR-1</strain>
    </source>
</reference>
<comment type="subunit">
    <text evidence="6">Homotetramer. Forms an RuvA(8)-RuvB(12)-Holliday junction (HJ) complex. HJ DNA is sandwiched between 2 RuvA tetramers; dsDNA enters through RuvA and exits via RuvB. An RuvB hexamer assembles on each DNA strand where it exits the tetramer. Each RuvB hexamer is contacted by two RuvA subunits (via domain III) on 2 adjacent RuvB subunits; this complex drives branch migration. In the full resolvosome a probable DNA-RuvA(4)-RuvB(12)-RuvC(2) complex forms which resolves the HJ.</text>
</comment>
<dbReference type="GO" id="GO:0016787">
    <property type="term" value="F:hydrolase activity"/>
    <property type="evidence" value="ECO:0007669"/>
    <property type="project" value="UniProtKB-KW"/>
</dbReference>
<comment type="similarity">
    <text evidence="6">Belongs to the RuvA family.</text>
</comment>
<keyword evidence="1 6" id="KW-0963">Cytoplasm</keyword>
<feature type="domain" description="DNA helicase Holliday junction RuvA type" evidence="8">
    <location>
        <begin position="1"/>
        <end position="54"/>
    </location>
</feature>
<dbReference type="GO" id="GO:0000400">
    <property type="term" value="F:four-way junction DNA binding"/>
    <property type="evidence" value="ECO:0007669"/>
    <property type="project" value="UniProtKB-UniRule"/>
</dbReference>
<protein>
    <recommendedName>
        <fullName evidence="6">Holliday junction branch migration complex subunit RuvA</fullName>
    </recommendedName>
</protein>
<evidence type="ECO:0000256" key="3">
    <source>
        <dbReference type="ARBA" id="ARBA00023125"/>
    </source>
</evidence>
<dbReference type="GO" id="GO:0006310">
    <property type="term" value="P:DNA recombination"/>
    <property type="evidence" value="ECO:0007669"/>
    <property type="project" value="UniProtKB-UniRule"/>
</dbReference>
<keyword evidence="9" id="KW-0378">Hydrolase</keyword>
<evidence type="ECO:0000256" key="5">
    <source>
        <dbReference type="ARBA" id="ARBA00023204"/>
    </source>
</evidence>
<dbReference type="EMBL" id="CAACVI010000045">
    <property type="protein sequence ID" value="VEN74995.1"/>
    <property type="molecule type" value="Genomic_DNA"/>
</dbReference>
<sequence length="223" mass="23848">MIGYIEGKLLKKEKDRALILSGQVGYEVMLPGVVMEGVKEKEIGGEVSFYIYWHQTQGQPKPSLIGFNLEAEKEFFQRFISVADIGPMKAVKAMGAPIQEIAKAIETKDAGALGRLKGVGPRTAQKIIASLSGKMGRFLPEDGPEPGAGTPPALGDAGRRAPDIGGVGRQVVDVLVSRLGHHPAEAEKMVARALRRGRTFSDPGELFDEIYRAGEAGHEDGGA</sequence>
<evidence type="ECO:0000256" key="2">
    <source>
        <dbReference type="ARBA" id="ARBA00022763"/>
    </source>
</evidence>
<evidence type="ECO:0000256" key="1">
    <source>
        <dbReference type="ARBA" id="ARBA00022490"/>
    </source>
</evidence>
<dbReference type="GO" id="GO:0009378">
    <property type="term" value="F:four-way junction helicase activity"/>
    <property type="evidence" value="ECO:0007669"/>
    <property type="project" value="InterPro"/>
</dbReference>
<keyword evidence="9" id="KW-0347">Helicase</keyword>
<dbReference type="InterPro" id="IPR000085">
    <property type="entry name" value="RuvA"/>
</dbReference>
<keyword evidence="3 6" id="KW-0238">DNA-binding</keyword>
<comment type="caution">
    <text evidence="6">Lacks conserved residue(s) required for the propagation of feature annotation.</text>
</comment>
<keyword evidence="5 6" id="KW-0234">DNA repair</keyword>
<feature type="region of interest" description="Domain II" evidence="6">
    <location>
        <begin position="69"/>
        <end position="146"/>
    </location>
</feature>
<evidence type="ECO:0000259" key="8">
    <source>
        <dbReference type="Pfam" id="PF01330"/>
    </source>
</evidence>
<dbReference type="HAMAP" id="MF_00031">
    <property type="entry name" value="DNA_HJ_migration_RuvA"/>
    <property type="match status" value="1"/>
</dbReference>
<proteinExistence type="inferred from homology"/>
<dbReference type="GO" id="GO:0005524">
    <property type="term" value="F:ATP binding"/>
    <property type="evidence" value="ECO:0007669"/>
    <property type="project" value="InterPro"/>
</dbReference>
<feature type="region of interest" description="Disordered" evidence="7">
    <location>
        <begin position="139"/>
        <end position="162"/>
    </location>
</feature>
<comment type="subcellular location">
    <subcellularLocation>
        <location evidence="6">Cytoplasm</location>
    </subcellularLocation>
</comment>
<accession>A0A484HKQ0</accession>
<name>A0A484HKQ0_9BACT</name>
<evidence type="ECO:0000256" key="6">
    <source>
        <dbReference type="HAMAP-Rule" id="MF_00031"/>
    </source>
</evidence>
<dbReference type="Pfam" id="PF14520">
    <property type="entry name" value="HHH_5"/>
    <property type="match status" value="1"/>
</dbReference>
<comment type="domain">
    <text evidence="6">Has three domains with a flexible linker between the domains II and III and assumes an 'L' shape. Domain III is highly mobile and contacts RuvB.</text>
</comment>
<organism evidence="9">
    <name type="scientific">uncultured Desulfobacteraceae bacterium</name>
    <dbReference type="NCBI Taxonomy" id="218296"/>
    <lineage>
        <taxon>Bacteria</taxon>
        <taxon>Pseudomonadati</taxon>
        <taxon>Thermodesulfobacteriota</taxon>
        <taxon>Desulfobacteria</taxon>
        <taxon>Desulfobacterales</taxon>
        <taxon>Desulfobacteraceae</taxon>
        <taxon>environmental samples</taxon>
    </lineage>
</organism>
<keyword evidence="9" id="KW-0067">ATP-binding</keyword>
<dbReference type="NCBIfam" id="TIGR00084">
    <property type="entry name" value="ruvA"/>
    <property type="match status" value="1"/>
</dbReference>
<dbReference type="Gene3D" id="1.10.150.20">
    <property type="entry name" value="5' to 3' exonuclease, C-terminal subdomain"/>
    <property type="match status" value="1"/>
</dbReference>
<feature type="region of interest" description="Domain III" evidence="6">
    <location>
        <begin position="153"/>
        <end position="223"/>
    </location>
</feature>
<comment type="function">
    <text evidence="6">The RuvA-RuvB-RuvC complex processes Holliday junction (HJ) DNA during genetic recombination and DNA repair, while the RuvA-RuvB complex plays an important role in the rescue of blocked DNA replication forks via replication fork reversal (RFR). RuvA specifically binds to HJ cruciform DNA, conferring on it an open structure. The RuvB hexamer acts as an ATP-dependent pump, pulling dsDNA into and through the RuvAB complex. HJ branch migration allows RuvC to scan DNA until it finds its consensus sequence, where it cleaves and resolves the cruciform DNA.</text>
</comment>
<evidence type="ECO:0000256" key="4">
    <source>
        <dbReference type="ARBA" id="ARBA00023172"/>
    </source>
</evidence>
<dbReference type="InterPro" id="IPR013849">
    <property type="entry name" value="DNA_helicase_Holl-junc_RuvA_I"/>
</dbReference>
<dbReference type="Gene3D" id="2.40.50.140">
    <property type="entry name" value="Nucleic acid-binding proteins"/>
    <property type="match status" value="1"/>
</dbReference>